<dbReference type="CDD" id="cd14686">
    <property type="entry name" value="bZIP"/>
    <property type="match status" value="1"/>
</dbReference>
<dbReference type="InterPro" id="IPR004827">
    <property type="entry name" value="bZIP"/>
</dbReference>
<evidence type="ECO:0000256" key="5">
    <source>
        <dbReference type="RuleBase" id="RU004187"/>
    </source>
</evidence>
<dbReference type="GO" id="GO:0140662">
    <property type="term" value="F:ATP-dependent protein folding chaperone"/>
    <property type="evidence" value="ECO:0007669"/>
    <property type="project" value="InterPro"/>
</dbReference>
<evidence type="ECO:0000256" key="8">
    <source>
        <dbReference type="SAM" id="Phobius"/>
    </source>
</evidence>
<dbReference type="InterPro" id="IPR002194">
    <property type="entry name" value="Chaperonin_TCP-1_CS"/>
</dbReference>
<dbReference type="SUPFAM" id="SSF54849">
    <property type="entry name" value="GroEL-intermediate domain like"/>
    <property type="match status" value="1"/>
</dbReference>
<keyword evidence="3 5" id="KW-0067">ATP-binding</keyword>
<dbReference type="PANTHER" id="PTHR11353">
    <property type="entry name" value="CHAPERONIN"/>
    <property type="match status" value="1"/>
</dbReference>
<evidence type="ECO:0000256" key="6">
    <source>
        <dbReference type="SAM" id="Coils"/>
    </source>
</evidence>
<dbReference type="GO" id="GO:0016887">
    <property type="term" value="F:ATP hydrolysis activity"/>
    <property type="evidence" value="ECO:0007669"/>
    <property type="project" value="InterPro"/>
</dbReference>
<keyword evidence="10" id="KW-1185">Reference proteome</keyword>
<keyword evidence="2 5" id="KW-0547">Nucleotide-binding</keyword>
<feature type="domain" description="BZIP" evidence="9">
    <location>
        <begin position="717"/>
        <end position="787"/>
    </location>
</feature>
<feature type="compositionally biased region" description="Polar residues" evidence="7">
    <location>
        <begin position="608"/>
        <end position="620"/>
    </location>
</feature>
<dbReference type="WBParaSite" id="Hba_12020">
    <property type="protein sequence ID" value="Hba_12020"/>
    <property type="gene ID" value="Hba_12020"/>
</dbReference>
<evidence type="ECO:0000259" key="9">
    <source>
        <dbReference type="SMART" id="SM00338"/>
    </source>
</evidence>
<feature type="region of interest" description="Disordered" evidence="7">
    <location>
        <begin position="577"/>
        <end position="620"/>
    </location>
</feature>
<comment type="similarity">
    <text evidence="1 5">Belongs to the TCP-1 chaperonin family.</text>
</comment>
<dbReference type="InterPro" id="IPR002423">
    <property type="entry name" value="Cpn60/GroEL/TCP-1"/>
</dbReference>
<evidence type="ECO:0000256" key="7">
    <source>
        <dbReference type="SAM" id="MobiDB-lite"/>
    </source>
</evidence>
<dbReference type="Gene3D" id="3.50.7.10">
    <property type="entry name" value="GroEL"/>
    <property type="match status" value="1"/>
</dbReference>
<feature type="coiled-coil region" evidence="6">
    <location>
        <begin position="737"/>
        <end position="791"/>
    </location>
</feature>
<dbReference type="PROSITE" id="PS00750">
    <property type="entry name" value="TCP1_1"/>
    <property type="match status" value="1"/>
</dbReference>
<evidence type="ECO:0000256" key="3">
    <source>
        <dbReference type="ARBA" id="ARBA00022840"/>
    </source>
</evidence>
<feature type="region of interest" description="Disordered" evidence="7">
    <location>
        <begin position="690"/>
        <end position="715"/>
    </location>
</feature>
<dbReference type="PRINTS" id="PR00304">
    <property type="entry name" value="TCOMPLEXTCP1"/>
</dbReference>
<dbReference type="InterPro" id="IPR027410">
    <property type="entry name" value="TCP-1-like_intermed_sf"/>
</dbReference>
<feature type="compositionally biased region" description="Basic and acidic residues" evidence="7">
    <location>
        <begin position="598"/>
        <end position="607"/>
    </location>
</feature>
<dbReference type="PROSITE" id="PS00751">
    <property type="entry name" value="TCP1_2"/>
    <property type="match status" value="1"/>
</dbReference>
<dbReference type="Pfam" id="PF00118">
    <property type="entry name" value="Cpn60_TCP1"/>
    <property type="match status" value="2"/>
</dbReference>
<dbReference type="InterPro" id="IPR027409">
    <property type="entry name" value="GroEL-like_apical_dom_sf"/>
</dbReference>
<feature type="transmembrane region" description="Helical" evidence="8">
    <location>
        <begin position="141"/>
        <end position="164"/>
    </location>
</feature>
<keyword evidence="8" id="KW-1133">Transmembrane helix</keyword>
<dbReference type="SUPFAM" id="SSF48592">
    <property type="entry name" value="GroEL equatorial domain-like"/>
    <property type="match status" value="1"/>
</dbReference>
<dbReference type="AlphaFoldDB" id="A0A1I7X3L9"/>
<evidence type="ECO:0000313" key="11">
    <source>
        <dbReference type="WBParaSite" id="Hba_12020"/>
    </source>
</evidence>
<keyword evidence="8" id="KW-0812">Transmembrane</keyword>
<keyword evidence="4 5" id="KW-0143">Chaperone</keyword>
<evidence type="ECO:0000256" key="1">
    <source>
        <dbReference type="ARBA" id="ARBA00008020"/>
    </source>
</evidence>
<keyword evidence="6" id="KW-0175">Coiled coil</keyword>
<protein>
    <submittedName>
        <fullName evidence="11">BZIP domain-containing protein</fullName>
    </submittedName>
</protein>
<reference evidence="11" key="1">
    <citation type="submission" date="2016-11" db="UniProtKB">
        <authorList>
            <consortium name="WormBaseParasite"/>
        </authorList>
    </citation>
    <scope>IDENTIFICATION</scope>
</reference>
<evidence type="ECO:0000313" key="10">
    <source>
        <dbReference type="Proteomes" id="UP000095283"/>
    </source>
</evidence>
<dbReference type="Gene3D" id="3.30.260.10">
    <property type="entry name" value="TCP-1-like chaperonin intermediate domain"/>
    <property type="match status" value="1"/>
</dbReference>
<keyword evidence="8" id="KW-0472">Membrane</keyword>
<dbReference type="InterPro" id="IPR027413">
    <property type="entry name" value="GROEL-like_equatorial_sf"/>
</dbReference>
<dbReference type="InterPro" id="IPR046347">
    <property type="entry name" value="bZIP_sf"/>
</dbReference>
<dbReference type="Gene3D" id="1.10.560.10">
    <property type="entry name" value="GroEL-like equatorial domain"/>
    <property type="match status" value="2"/>
</dbReference>
<proteinExistence type="inferred from homology"/>
<dbReference type="GO" id="GO:0003700">
    <property type="term" value="F:DNA-binding transcription factor activity"/>
    <property type="evidence" value="ECO:0007669"/>
    <property type="project" value="InterPro"/>
</dbReference>
<organism evidence="10 11">
    <name type="scientific">Heterorhabditis bacteriophora</name>
    <name type="common">Entomopathogenic nematode worm</name>
    <dbReference type="NCBI Taxonomy" id="37862"/>
    <lineage>
        <taxon>Eukaryota</taxon>
        <taxon>Metazoa</taxon>
        <taxon>Ecdysozoa</taxon>
        <taxon>Nematoda</taxon>
        <taxon>Chromadorea</taxon>
        <taxon>Rhabditida</taxon>
        <taxon>Rhabditina</taxon>
        <taxon>Rhabditomorpha</taxon>
        <taxon>Strongyloidea</taxon>
        <taxon>Heterorhabditidae</taxon>
        <taxon>Heterorhabditis</taxon>
    </lineage>
</organism>
<dbReference type="Gene3D" id="1.20.5.170">
    <property type="match status" value="1"/>
</dbReference>
<name>A0A1I7X3L9_HETBA</name>
<accession>A0A1I7X3L9</accession>
<evidence type="ECO:0000256" key="2">
    <source>
        <dbReference type="ARBA" id="ARBA00022741"/>
    </source>
</evidence>
<dbReference type="GO" id="GO:0051082">
    <property type="term" value="F:unfolded protein binding"/>
    <property type="evidence" value="ECO:0007669"/>
    <property type="project" value="InterPro"/>
</dbReference>
<dbReference type="PROSITE" id="PS00995">
    <property type="entry name" value="TCP1_3"/>
    <property type="match status" value="1"/>
</dbReference>
<dbReference type="InterPro" id="IPR017998">
    <property type="entry name" value="Chaperone_TCP-1"/>
</dbReference>
<dbReference type="SMART" id="SM00338">
    <property type="entry name" value="BRLZ"/>
    <property type="match status" value="1"/>
</dbReference>
<evidence type="ECO:0000256" key="4">
    <source>
        <dbReference type="ARBA" id="ARBA00023186"/>
    </source>
</evidence>
<dbReference type="SUPFAM" id="SSF52029">
    <property type="entry name" value="GroEL apical domain-like"/>
    <property type="match status" value="1"/>
</dbReference>
<dbReference type="Proteomes" id="UP000095283">
    <property type="component" value="Unplaced"/>
</dbReference>
<dbReference type="SUPFAM" id="SSF57959">
    <property type="entry name" value="Leucine zipper domain"/>
    <property type="match status" value="1"/>
</dbReference>
<dbReference type="GO" id="GO:0005524">
    <property type="term" value="F:ATP binding"/>
    <property type="evidence" value="ECO:0007669"/>
    <property type="project" value="UniProtKB-KW"/>
</dbReference>
<sequence>MASMAQLMFDEFGQPFIVMKDQERQKRLTGVEAVKNVFQSHILAARVVANTLRSSLGPRGLDKMLVSSDGEVTISNDGATIMEKMDVQHHVAKLMVELSKSQDAEIGDGTTGVVETYRNGTNISWKQDVSILEYDYYFKMLFYYIYIFSVIFTFFFIIVSFSWLPSLLAHSSLQSLRQNTNLISLPLRILSSFSELSPAKLGTAGIVREITFGTARDRMLSVEQCPNNKAVTIFIRGGNKMVCCKIIDEAKRSLHDALCVIRNLVRDNRIVYGGGAAEIACAIKVAAEADKIEGVEQYAFRAFADALESIPMALAENSGLGSIDATTDLKAKQIKTGNSYLGIDAVFAGTNDMKEQKVIETLLSKKEQISLATQHVHIVANESPGIVVDSLETPNPQKLLGLGGNTPQTEFPSTAELMQKCITLNPFEAKFREANQRISSLEANGLVPPTMSLSNSNGVTLLKLPSTLSESPGIFSNISILTTDVDGGVSEMKTADISKLLQQMKEQGSSSGEGSNTQAPRTADVLNAVLDMHSDRLHTINYLNKPDFSMFSALTPSGSAPNSAGILAAVAQCAPSTSGGLLAPPSRSGISPAHSPRHRELTIDKQRSPGSSDVSVTGSQSNLLSVLQPDPAGWDPRDVKPTVTKHSRLPGYFEHEEIVMPSSNGLPTVAVPGSGSGHNMLSLDEIRASKSSDREITPTGMGRGRGRGRAALSADMPADERRLTILERNKAAAVRYRKRKKEEHDDMITRVHSLEQDKVQLNVSTVLITQNQVLRRELERVTALLREREARCVCLKGMPLSTDIRPDSPVDVDILSSPPHPGMYIPQTQQLINGLGLPNGMGLKRPKM</sequence>